<dbReference type="RefSeq" id="XP_009009506.1">
    <property type="nucleotide sequence ID" value="XM_009011258.1"/>
</dbReference>
<evidence type="ECO:0000259" key="8">
    <source>
        <dbReference type="PROSITE" id="PS50262"/>
    </source>
</evidence>
<dbReference type="AlphaFoldDB" id="T1ENY6"/>
<dbReference type="GO" id="GO:0005886">
    <property type="term" value="C:plasma membrane"/>
    <property type="evidence" value="ECO:0000318"/>
    <property type="project" value="GO_Central"/>
</dbReference>
<dbReference type="PANTHER" id="PTHR24241">
    <property type="entry name" value="NEUROPEPTIDE RECEPTOR-RELATED G-PROTEIN COUPLED RECEPTOR"/>
    <property type="match status" value="1"/>
</dbReference>
<dbReference type="STRING" id="6412.T1ENY6"/>
<keyword evidence="3 7" id="KW-0812">Transmembrane</keyword>
<dbReference type="OrthoDB" id="2132067at2759"/>
<comment type="subcellular location">
    <subcellularLocation>
        <location evidence="1">Cell membrane</location>
        <topology evidence="1">Multi-pass membrane protein</topology>
    </subcellularLocation>
</comment>
<evidence type="ECO:0000313" key="9">
    <source>
        <dbReference type="EMBL" id="ESO12786.1"/>
    </source>
</evidence>
<dbReference type="GO" id="GO:0007186">
    <property type="term" value="P:G protein-coupled receptor signaling pathway"/>
    <property type="evidence" value="ECO:0000318"/>
    <property type="project" value="GO_Central"/>
</dbReference>
<dbReference type="EMBL" id="KB095811">
    <property type="protein sequence ID" value="ESO12786.1"/>
    <property type="molecule type" value="Genomic_DNA"/>
</dbReference>
<evidence type="ECO:0000313" key="11">
    <source>
        <dbReference type="Proteomes" id="UP000015101"/>
    </source>
</evidence>
<evidence type="ECO:0000256" key="1">
    <source>
        <dbReference type="ARBA" id="ARBA00004651"/>
    </source>
</evidence>
<feature type="domain" description="G-protein coupled receptors family 1 profile" evidence="8">
    <location>
        <begin position="1"/>
        <end position="133"/>
    </location>
</feature>
<dbReference type="KEGG" id="hro:HELRODRAFT_159371"/>
<dbReference type="PROSITE" id="PS50262">
    <property type="entry name" value="G_PROTEIN_RECEP_F1_2"/>
    <property type="match status" value="1"/>
</dbReference>
<dbReference type="InParanoid" id="T1ENY6"/>
<reference evidence="11" key="1">
    <citation type="submission" date="2012-12" db="EMBL/GenBank/DDBJ databases">
        <authorList>
            <person name="Hellsten U."/>
            <person name="Grimwood J."/>
            <person name="Chapman J.A."/>
            <person name="Shapiro H."/>
            <person name="Aerts A."/>
            <person name="Otillar R.P."/>
            <person name="Terry A.Y."/>
            <person name="Boore J.L."/>
            <person name="Simakov O."/>
            <person name="Marletaz F."/>
            <person name="Cho S.-J."/>
            <person name="Edsinger-Gonzales E."/>
            <person name="Havlak P."/>
            <person name="Kuo D.-H."/>
            <person name="Larsson T."/>
            <person name="Lv J."/>
            <person name="Arendt D."/>
            <person name="Savage R."/>
            <person name="Osoegawa K."/>
            <person name="de Jong P."/>
            <person name="Lindberg D.R."/>
            <person name="Seaver E.C."/>
            <person name="Weisblat D.A."/>
            <person name="Putnam N.H."/>
            <person name="Grigoriev I.V."/>
            <person name="Rokhsar D.S."/>
        </authorList>
    </citation>
    <scope>NUCLEOTIDE SEQUENCE</scope>
</reference>
<accession>T1ENY6</accession>
<evidence type="ECO:0000256" key="6">
    <source>
        <dbReference type="ARBA" id="ARBA00023170"/>
    </source>
</evidence>
<evidence type="ECO:0000313" key="10">
    <source>
        <dbReference type="EnsemblMetazoa" id="HelroP159371"/>
    </source>
</evidence>
<evidence type="ECO:0000256" key="5">
    <source>
        <dbReference type="ARBA" id="ARBA00023136"/>
    </source>
</evidence>
<dbReference type="InterPro" id="IPR017452">
    <property type="entry name" value="GPCR_Rhodpsn_7TM"/>
</dbReference>
<protein>
    <recommendedName>
        <fullName evidence="8">G-protein coupled receptors family 1 profile domain-containing protein</fullName>
    </recommendedName>
</protein>
<gene>
    <name evidence="10" type="primary">20198286</name>
    <name evidence="9" type="ORF">HELRODRAFT_159371</name>
</gene>
<dbReference type="Gene3D" id="1.20.1070.10">
    <property type="entry name" value="Rhodopsin 7-helix transmembrane proteins"/>
    <property type="match status" value="1"/>
</dbReference>
<keyword evidence="5 7" id="KW-0472">Membrane</keyword>
<organism evidence="10 11">
    <name type="scientific">Helobdella robusta</name>
    <name type="common">Californian leech</name>
    <dbReference type="NCBI Taxonomy" id="6412"/>
    <lineage>
        <taxon>Eukaryota</taxon>
        <taxon>Metazoa</taxon>
        <taxon>Spiralia</taxon>
        <taxon>Lophotrochozoa</taxon>
        <taxon>Annelida</taxon>
        <taxon>Clitellata</taxon>
        <taxon>Hirudinea</taxon>
        <taxon>Rhynchobdellida</taxon>
        <taxon>Glossiphoniidae</taxon>
        <taxon>Helobdella</taxon>
    </lineage>
</organism>
<evidence type="ECO:0000256" key="3">
    <source>
        <dbReference type="ARBA" id="ARBA00022692"/>
    </source>
</evidence>
<proteinExistence type="predicted"/>
<evidence type="ECO:0000256" key="4">
    <source>
        <dbReference type="ARBA" id="ARBA00022989"/>
    </source>
</evidence>
<dbReference type="GO" id="GO:0032870">
    <property type="term" value="P:cellular response to hormone stimulus"/>
    <property type="evidence" value="ECO:0000318"/>
    <property type="project" value="GO_Central"/>
</dbReference>
<reference evidence="9 11" key="2">
    <citation type="journal article" date="2013" name="Nature">
        <title>Insights into bilaterian evolution from three spiralian genomes.</title>
        <authorList>
            <person name="Simakov O."/>
            <person name="Marletaz F."/>
            <person name="Cho S.J."/>
            <person name="Edsinger-Gonzales E."/>
            <person name="Havlak P."/>
            <person name="Hellsten U."/>
            <person name="Kuo D.H."/>
            <person name="Larsson T."/>
            <person name="Lv J."/>
            <person name="Arendt D."/>
            <person name="Savage R."/>
            <person name="Osoegawa K."/>
            <person name="de Jong P."/>
            <person name="Grimwood J."/>
            <person name="Chapman J.A."/>
            <person name="Shapiro H."/>
            <person name="Aerts A."/>
            <person name="Otillar R.P."/>
            <person name="Terry A.Y."/>
            <person name="Boore J.L."/>
            <person name="Grigoriev I.V."/>
            <person name="Lindberg D.R."/>
            <person name="Seaver E.C."/>
            <person name="Weisblat D.A."/>
            <person name="Putnam N.H."/>
            <person name="Rokhsar D.S."/>
        </authorList>
    </citation>
    <scope>NUCLEOTIDE SEQUENCE</scope>
</reference>
<keyword evidence="4 7" id="KW-1133">Transmembrane helix</keyword>
<keyword evidence="11" id="KW-1185">Reference proteome</keyword>
<dbReference type="GO" id="GO:0004930">
    <property type="term" value="F:G protein-coupled receptor activity"/>
    <property type="evidence" value="ECO:0000318"/>
    <property type="project" value="GO_Central"/>
</dbReference>
<feature type="transmembrane region" description="Helical" evidence="7">
    <location>
        <begin position="103"/>
        <end position="127"/>
    </location>
</feature>
<evidence type="ECO:0000256" key="7">
    <source>
        <dbReference type="SAM" id="Phobius"/>
    </source>
</evidence>
<name>T1ENY6_HELRO</name>
<dbReference type="EnsemblMetazoa" id="HelroT159371">
    <property type="protein sequence ID" value="HelroP159371"/>
    <property type="gene ID" value="HelroG159371"/>
</dbReference>
<dbReference type="CTD" id="20198286"/>
<dbReference type="SUPFAM" id="SSF81321">
    <property type="entry name" value="Family A G protein-coupled receptor-like"/>
    <property type="match status" value="1"/>
</dbReference>
<reference evidence="10" key="3">
    <citation type="submission" date="2015-06" db="UniProtKB">
        <authorList>
            <consortium name="EnsemblMetazoa"/>
        </authorList>
    </citation>
    <scope>IDENTIFICATION</scope>
</reference>
<evidence type="ECO:0000256" key="2">
    <source>
        <dbReference type="ARBA" id="ARBA00022475"/>
    </source>
</evidence>
<dbReference type="Proteomes" id="UP000015101">
    <property type="component" value="Unassembled WGS sequence"/>
</dbReference>
<dbReference type="InterPro" id="IPR000276">
    <property type="entry name" value="GPCR_Rhodpsn"/>
</dbReference>
<sequence>MQTRFNCTQNRAKKMVCFVWSLSIILATPILYGQSLRAVGEDGDLFWCVKMWPSKAVERLFEIWMLVLVLSIPLSVMIFAYVGICRELWNVMAMRGTMVARRYACVIFFNTISLCVIFYVIFDYVLFHTISSY</sequence>
<dbReference type="PANTHER" id="PTHR24241:SF193">
    <property type="entry name" value="G-PROTEIN COUPLED RECEPTORS FAMILY 1 PROFILE DOMAIN-CONTAINING PROTEIN"/>
    <property type="match status" value="1"/>
</dbReference>
<feature type="transmembrane region" description="Helical" evidence="7">
    <location>
        <begin position="63"/>
        <end position="82"/>
    </location>
</feature>
<dbReference type="HOGENOM" id="CLU_1908952_0_0_1"/>
<keyword evidence="6" id="KW-0675">Receptor</keyword>
<dbReference type="EMBL" id="AMQM01000240">
    <property type="status" value="NOT_ANNOTATED_CDS"/>
    <property type="molecule type" value="Genomic_DNA"/>
</dbReference>
<dbReference type="Pfam" id="PF00001">
    <property type="entry name" value="7tm_1"/>
    <property type="match status" value="1"/>
</dbReference>
<dbReference type="GeneID" id="20198286"/>
<keyword evidence="2" id="KW-1003">Cell membrane</keyword>